<comment type="caution">
    <text evidence="1">The sequence shown here is derived from an EMBL/GenBank/DDBJ whole genome shotgun (WGS) entry which is preliminary data.</text>
</comment>
<proteinExistence type="predicted"/>
<name>A0A645CTK7_9ZZZZ</name>
<accession>A0A645CTK7</accession>
<protein>
    <submittedName>
        <fullName evidence="1">Uncharacterized protein</fullName>
    </submittedName>
</protein>
<dbReference type="EMBL" id="VSSQ01029930">
    <property type="protein sequence ID" value="MPM80257.1"/>
    <property type="molecule type" value="Genomic_DNA"/>
</dbReference>
<sequence>MLPAIFFSTIMLLSLLLGASAPSKVVPKSYLRANFNSPISGDAFTFSILIESEVNDETKFVSFANPTLGGVELMYFGRHDKRT</sequence>
<dbReference type="AlphaFoldDB" id="A0A645CTK7"/>
<evidence type="ECO:0000313" key="1">
    <source>
        <dbReference type="EMBL" id="MPM80257.1"/>
    </source>
</evidence>
<reference evidence="1" key="1">
    <citation type="submission" date="2019-08" db="EMBL/GenBank/DDBJ databases">
        <authorList>
            <person name="Kucharzyk K."/>
            <person name="Murdoch R.W."/>
            <person name="Higgins S."/>
            <person name="Loffler F."/>
        </authorList>
    </citation>
    <scope>NUCLEOTIDE SEQUENCE</scope>
</reference>
<gene>
    <name evidence="1" type="ORF">SDC9_127304</name>
</gene>
<organism evidence="1">
    <name type="scientific">bioreactor metagenome</name>
    <dbReference type="NCBI Taxonomy" id="1076179"/>
    <lineage>
        <taxon>unclassified sequences</taxon>
        <taxon>metagenomes</taxon>
        <taxon>ecological metagenomes</taxon>
    </lineage>
</organism>